<proteinExistence type="predicted"/>
<evidence type="ECO:0000313" key="3">
    <source>
        <dbReference type="Proteomes" id="UP000215703"/>
    </source>
</evidence>
<sequence>MPPAARSNPASLRGGILDCFVARAPRNDEERAPNSARAPDAAQRPGDAQHRPGWCAAKPGPMSPRAVPPSGSRLCAATP</sequence>
<feature type="region of interest" description="Disordered" evidence="1">
    <location>
        <begin position="24"/>
        <end position="79"/>
    </location>
</feature>
<accession>A0A2U8P978</accession>
<gene>
    <name evidence="2" type="ORF">CIT37_20620</name>
</gene>
<organism evidence="2 3">
    <name type="scientific">Bradyrhizobium ottawaense</name>
    <dbReference type="NCBI Taxonomy" id="931866"/>
    <lineage>
        <taxon>Bacteria</taxon>
        <taxon>Pseudomonadati</taxon>
        <taxon>Pseudomonadota</taxon>
        <taxon>Alphaproteobacteria</taxon>
        <taxon>Hyphomicrobiales</taxon>
        <taxon>Nitrobacteraceae</taxon>
        <taxon>Bradyrhizobium</taxon>
    </lineage>
</organism>
<protein>
    <submittedName>
        <fullName evidence="2">Uncharacterized protein</fullName>
    </submittedName>
</protein>
<evidence type="ECO:0000256" key="1">
    <source>
        <dbReference type="SAM" id="MobiDB-lite"/>
    </source>
</evidence>
<reference evidence="2 3" key="1">
    <citation type="journal article" date="2014" name="Int. J. Syst. Evol. Microbiol.">
        <title>Bradyrhizobium ottawaense sp. nov., a symbiotic nitrogen fixing bacterium from root nodules of soybeans in Canada.</title>
        <authorList>
            <person name="Yu X."/>
            <person name="Cloutier S."/>
            <person name="Tambong J.T."/>
            <person name="Bromfield E.S."/>
        </authorList>
    </citation>
    <scope>NUCLEOTIDE SEQUENCE [LARGE SCALE GENOMIC DNA]</scope>
    <source>
        <strain evidence="2 3">OO99</strain>
    </source>
</reference>
<reference evidence="2 3" key="2">
    <citation type="journal article" date="2017" name="Syst. Appl. Microbiol.">
        <title>Soybeans inoculated with root zone soils of Canadian native legumes harbour diverse and novel Bradyrhizobium spp. that possess agricultural potential.</title>
        <authorList>
            <person name="Bromfield E.S.P."/>
            <person name="Cloutier S."/>
            <person name="Tambong J.T."/>
            <person name="Tran Thi T.V."/>
        </authorList>
    </citation>
    <scope>NUCLEOTIDE SEQUENCE [LARGE SCALE GENOMIC DNA]</scope>
    <source>
        <strain evidence="2 3">OO99</strain>
    </source>
</reference>
<name>A0A2U8P978_9BRAD</name>
<dbReference type="EMBL" id="CP029425">
    <property type="protein sequence ID" value="AWL94296.1"/>
    <property type="molecule type" value="Genomic_DNA"/>
</dbReference>
<evidence type="ECO:0000313" key="2">
    <source>
        <dbReference type="EMBL" id="AWL94296.1"/>
    </source>
</evidence>
<dbReference type="AlphaFoldDB" id="A0A2U8P978"/>
<dbReference type="Proteomes" id="UP000215703">
    <property type="component" value="Chromosome"/>
</dbReference>